<dbReference type="Proteomes" id="UP001151532">
    <property type="component" value="Chromosome 1"/>
</dbReference>
<accession>A0A9Q0YV25</accession>
<reference evidence="1" key="1">
    <citation type="submission" date="2022-11" db="EMBL/GenBank/DDBJ databases">
        <authorList>
            <person name="Hyden B.L."/>
            <person name="Feng K."/>
            <person name="Yates T."/>
            <person name="Jawdy S."/>
            <person name="Smart L.B."/>
            <person name="Muchero W."/>
        </authorList>
    </citation>
    <scope>NUCLEOTIDE SEQUENCE</scope>
    <source>
        <tissue evidence="1">Shoot tip</tissue>
    </source>
</reference>
<evidence type="ECO:0000313" key="2">
    <source>
        <dbReference type="Proteomes" id="UP001151532"/>
    </source>
</evidence>
<dbReference type="AlphaFoldDB" id="A0A9Q0YV25"/>
<keyword evidence="2" id="KW-1185">Reference proteome</keyword>
<gene>
    <name evidence="1" type="ORF">OIU79_007625</name>
</gene>
<dbReference type="OrthoDB" id="10551236at2759"/>
<comment type="caution">
    <text evidence="1">The sequence shown here is derived from an EMBL/GenBank/DDBJ whole genome shotgun (WGS) entry which is preliminary data.</text>
</comment>
<evidence type="ECO:0000313" key="1">
    <source>
        <dbReference type="EMBL" id="KAJ6711210.1"/>
    </source>
</evidence>
<dbReference type="EMBL" id="JAPFFK010000015">
    <property type="protein sequence ID" value="KAJ6711210.1"/>
    <property type="molecule type" value="Genomic_DNA"/>
</dbReference>
<organism evidence="1 2">
    <name type="scientific">Salix purpurea</name>
    <name type="common">Purple osier willow</name>
    <dbReference type="NCBI Taxonomy" id="77065"/>
    <lineage>
        <taxon>Eukaryota</taxon>
        <taxon>Viridiplantae</taxon>
        <taxon>Streptophyta</taxon>
        <taxon>Embryophyta</taxon>
        <taxon>Tracheophyta</taxon>
        <taxon>Spermatophyta</taxon>
        <taxon>Magnoliopsida</taxon>
        <taxon>eudicotyledons</taxon>
        <taxon>Gunneridae</taxon>
        <taxon>Pentapetalae</taxon>
        <taxon>rosids</taxon>
        <taxon>fabids</taxon>
        <taxon>Malpighiales</taxon>
        <taxon>Salicaceae</taxon>
        <taxon>Saliceae</taxon>
        <taxon>Salix</taxon>
    </lineage>
</organism>
<proteinExistence type="predicted"/>
<protein>
    <submittedName>
        <fullName evidence="1">Uncharacterized protein</fullName>
    </submittedName>
</protein>
<reference evidence="1" key="2">
    <citation type="journal article" date="2023" name="Int. J. Mol. Sci.">
        <title>De Novo Assembly and Annotation of 11 Diverse Shrub Willow (Salix) Genomes Reveals Novel Gene Organization in Sex-Linked Regions.</title>
        <authorList>
            <person name="Hyden B."/>
            <person name="Feng K."/>
            <person name="Yates T.B."/>
            <person name="Jawdy S."/>
            <person name="Cereghino C."/>
            <person name="Smart L.B."/>
            <person name="Muchero W."/>
        </authorList>
    </citation>
    <scope>NUCLEOTIDE SEQUENCE</scope>
    <source>
        <tissue evidence="1">Shoot tip</tissue>
    </source>
</reference>
<name>A0A9Q0YV25_SALPP</name>
<sequence>MTVTEDEHESQFIADIVEEVGKKLDSTALLVPSPSFDFGRTIFNGYDDRVWEGFGLRDAGAEQDSGLQRQIAGMLEQNGIAGSKKVFGVEAQSPGTLVLDYQSPDDQMLKDFARFGIELLPSAGTKKYIETGIKVMCSLVLAFCLS</sequence>